<dbReference type="InterPro" id="IPR000917">
    <property type="entry name" value="Sulfatase_N"/>
</dbReference>
<dbReference type="Gene3D" id="3.30.1120.10">
    <property type="match status" value="1"/>
</dbReference>
<evidence type="ECO:0000259" key="8">
    <source>
        <dbReference type="Pfam" id="PF00884"/>
    </source>
</evidence>
<dbReference type="InterPro" id="IPR050738">
    <property type="entry name" value="Sulfatase"/>
</dbReference>
<evidence type="ECO:0000256" key="7">
    <source>
        <dbReference type="SAM" id="SignalP"/>
    </source>
</evidence>
<evidence type="ECO:0000256" key="3">
    <source>
        <dbReference type="ARBA" id="ARBA00022723"/>
    </source>
</evidence>
<protein>
    <submittedName>
        <fullName evidence="9">Sulfatase</fullName>
    </submittedName>
</protein>
<dbReference type="PANTHER" id="PTHR42693:SF42">
    <property type="entry name" value="ARYLSULFATASE G"/>
    <property type="match status" value="1"/>
</dbReference>
<dbReference type="SUPFAM" id="SSF53649">
    <property type="entry name" value="Alkaline phosphatase-like"/>
    <property type="match status" value="1"/>
</dbReference>
<proteinExistence type="inferred from homology"/>
<evidence type="ECO:0000313" key="9">
    <source>
        <dbReference type="EMBL" id="WDE97352.1"/>
    </source>
</evidence>
<sequence length="444" mass="50630">MKLKFLILLSCLFSVQAADKPNILLILSDDQAWNDYSFMGHEQIKTPHLDKLASESVVFKRAYVPTALCRPSLMTFATGQYVHIHGITGNDPFGDSANPNNPDLKESLISKIDKLDTLAELLGEQGYLSHQSGKWWEGNYKRGGFTHGMTRGYPQKGGRHGDDGLKIGREGNKAVTDFVDMAIEKDKPFFLWYAPFMPHTPHTPPERILKKYQKYNLSESVAKYYAMCEWFDEACGDLIQHLEDKKVRDNTLIVYVCDNGWIQNPKRGGYAPRSKQTPYEGGTRTPIMFSWPNKLKPQDRPELSTSLDIFPTIVSAAGARMPKNLPGLDLNSYMINKKPIPRDHIFGESFAHDIVDISDSEKTLLFRWVIKGNYKLLLTYDGKVGRYKSTHPRTEKRPQLFDLSNDPAEKVNLAKDHPEKVAQLAKMLNDWYPVKTRKVITEFK</sequence>
<gene>
    <name evidence="9" type="ORF">PQO03_05225</name>
</gene>
<dbReference type="EMBL" id="CP117811">
    <property type="protein sequence ID" value="WDE97352.1"/>
    <property type="molecule type" value="Genomic_DNA"/>
</dbReference>
<dbReference type="Proteomes" id="UP001214250">
    <property type="component" value="Chromosome 1"/>
</dbReference>
<dbReference type="InterPro" id="IPR017850">
    <property type="entry name" value="Alkaline_phosphatase_core_sf"/>
</dbReference>
<evidence type="ECO:0000256" key="1">
    <source>
        <dbReference type="ARBA" id="ARBA00001913"/>
    </source>
</evidence>
<keyword evidence="6" id="KW-0106">Calcium</keyword>
<feature type="chain" id="PRO_5045740683" evidence="7">
    <location>
        <begin position="18"/>
        <end position="444"/>
    </location>
</feature>
<feature type="domain" description="Sulfatase N-terminal" evidence="8">
    <location>
        <begin position="21"/>
        <end position="319"/>
    </location>
</feature>
<dbReference type="Gene3D" id="3.40.720.10">
    <property type="entry name" value="Alkaline Phosphatase, subunit A"/>
    <property type="match status" value="1"/>
</dbReference>
<keyword evidence="10" id="KW-1185">Reference proteome</keyword>
<dbReference type="PANTHER" id="PTHR42693">
    <property type="entry name" value="ARYLSULFATASE FAMILY MEMBER"/>
    <property type="match status" value="1"/>
</dbReference>
<organism evidence="9 10">
    <name type="scientific">Lentisphaera profundi</name>
    <dbReference type="NCBI Taxonomy" id="1658616"/>
    <lineage>
        <taxon>Bacteria</taxon>
        <taxon>Pseudomonadati</taxon>
        <taxon>Lentisphaerota</taxon>
        <taxon>Lentisphaeria</taxon>
        <taxon>Lentisphaerales</taxon>
        <taxon>Lentisphaeraceae</taxon>
        <taxon>Lentisphaera</taxon>
    </lineage>
</organism>
<comment type="cofactor">
    <cofactor evidence="1">
        <name>Ca(2+)</name>
        <dbReference type="ChEBI" id="CHEBI:29108"/>
    </cofactor>
</comment>
<dbReference type="CDD" id="cd16027">
    <property type="entry name" value="SGSH"/>
    <property type="match status" value="1"/>
</dbReference>
<evidence type="ECO:0000256" key="4">
    <source>
        <dbReference type="ARBA" id="ARBA00022729"/>
    </source>
</evidence>
<keyword evidence="5" id="KW-0378">Hydrolase</keyword>
<feature type="signal peptide" evidence="7">
    <location>
        <begin position="1"/>
        <end position="17"/>
    </location>
</feature>
<name>A0ABY7VTG1_9BACT</name>
<evidence type="ECO:0000256" key="5">
    <source>
        <dbReference type="ARBA" id="ARBA00022801"/>
    </source>
</evidence>
<evidence type="ECO:0000313" key="10">
    <source>
        <dbReference type="Proteomes" id="UP001214250"/>
    </source>
</evidence>
<keyword evidence="4 7" id="KW-0732">Signal</keyword>
<keyword evidence="3" id="KW-0479">Metal-binding</keyword>
<accession>A0ABY7VTG1</accession>
<reference evidence="9 10" key="1">
    <citation type="submission" date="2023-02" db="EMBL/GenBank/DDBJ databases">
        <title>Genome sequence of Lentisphaera profundi SAORIC-696.</title>
        <authorList>
            <person name="Kim e."/>
            <person name="Cho J.-C."/>
            <person name="Choi A."/>
            <person name="Kang I."/>
        </authorList>
    </citation>
    <scope>NUCLEOTIDE SEQUENCE [LARGE SCALE GENOMIC DNA]</scope>
    <source>
        <strain evidence="9 10">SAORIC-696</strain>
    </source>
</reference>
<evidence type="ECO:0000256" key="6">
    <source>
        <dbReference type="ARBA" id="ARBA00022837"/>
    </source>
</evidence>
<dbReference type="RefSeq" id="WP_274151682.1">
    <property type="nucleotide sequence ID" value="NZ_CP117811.1"/>
</dbReference>
<evidence type="ECO:0000256" key="2">
    <source>
        <dbReference type="ARBA" id="ARBA00008779"/>
    </source>
</evidence>
<comment type="similarity">
    <text evidence="2">Belongs to the sulfatase family.</text>
</comment>
<dbReference type="Pfam" id="PF00884">
    <property type="entry name" value="Sulfatase"/>
    <property type="match status" value="1"/>
</dbReference>